<dbReference type="AlphaFoldDB" id="A0A5Q2RMN1"/>
<evidence type="ECO:0000256" key="5">
    <source>
        <dbReference type="ARBA" id="ARBA00023136"/>
    </source>
</evidence>
<evidence type="ECO:0000256" key="1">
    <source>
        <dbReference type="ARBA" id="ARBA00004651"/>
    </source>
</evidence>
<evidence type="ECO:0000313" key="10">
    <source>
        <dbReference type="Proteomes" id="UP000334019"/>
    </source>
</evidence>
<evidence type="ECO:0000259" key="8">
    <source>
        <dbReference type="Pfam" id="PF03772"/>
    </source>
</evidence>
<keyword evidence="10" id="KW-1185">Reference proteome</keyword>
<dbReference type="GO" id="GO:0005886">
    <property type="term" value="C:plasma membrane"/>
    <property type="evidence" value="ECO:0007669"/>
    <property type="project" value="UniProtKB-SubCell"/>
</dbReference>
<dbReference type="Proteomes" id="UP000334019">
    <property type="component" value="Chromosome"/>
</dbReference>
<keyword evidence="3 7" id="KW-0812">Transmembrane</keyword>
<keyword evidence="5 7" id="KW-0472">Membrane</keyword>
<gene>
    <name evidence="9" type="ORF">GH723_11525</name>
</gene>
<dbReference type="PANTHER" id="PTHR30619">
    <property type="entry name" value="DNA INTERNALIZATION/COMPETENCE PROTEIN COMEC/REC2"/>
    <property type="match status" value="1"/>
</dbReference>
<feature type="transmembrane region" description="Helical" evidence="7">
    <location>
        <begin position="45"/>
        <end position="63"/>
    </location>
</feature>
<dbReference type="InterPro" id="IPR052159">
    <property type="entry name" value="Competence_DNA_uptake"/>
</dbReference>
<feature type="region of interest" description="Disordered" evidence="6">
    <location>
        <begin position="617"/>
        <end position="684"/>
    </location>
</feature>
<evidence type="ECO:0000256" key="7">
    <source>
        <dbReference type="SAM" id="Phobius"/>
    </source>
</evidence>
<keyword evidence="2" id="KW-1003">Cell membrane</keyword>
<protein>
    <recommendedName>
        <fullName evidence="8">ComEC/Rec2-related protein domain-containing protein</fullName>
    </recommendedName>
</protein>
<evidence type="ECO:0000256" key="3">
    <source>
        <dbReference type="ARBA" id="ARBA00022692"/>
    </source>
</evidence>
<organism evidence="9 10">
    <name type="scientific">Actinomarinicola tropica</name>
    <dbReference type="NCBI Taxonomy" id="2789776"/>
    <lineage>
        <taxon>Bacteria</taxon>
        <taxon>Bacillati</taxon>
        <taxon>Actinomycetota</taxon>
        <taxon>Acidimicrobiia</taxon>
        <taxon>Acidimicrobiales</taxon>
        <taxon>Iamiaceae</taxon>
        <taxon>Actinomarinicola</taxon>
    </lineage>
</organism>
<dbReference type="Pfam" id="PF03772">
    <property type="entry name" value="Competence"/>
    <property type="match status" value="1"/>
</dbReference>
<dbReference type="NCBIfam" id="TIGR00360">
    <property type="entry name" value="ComEC_N-term"/>
    <property type="match status" value="1"/>
</dbReference>
<evidence type="ECO:0000256" key="2">
    <source>
        <dbReference type="ARBA" id="ARBA00022475"/>
    </source>
</evidence>
<comment type="subcellular location">
    <subcellularLocation>
        <location evidence="1">Cell membrane</location>
        <topology evidence="1">Multi-pass membrane protein</topology>
    </subcellularLocation>
</comment>
<feature type="transmembrane region" description="Helical" evidence="7">
    <location>
        <begin position="296"/>
        <end position="312"/>
    </location>
</feature>
<accession>A0A5Q2RMN1</accession>
<dbReference type="KEGG" id="atq:GH723_11525"/>
<feature type="compositionally biased region" description="Basic residues" evidence="6">
    <location>
        <begin position="649"/>
        <end position="666"/>
    </location>
</feature>
<reference evidence="9 10" key="1">
    <citation type="submission" date="2019-11" db="EMBL/GenBank/DDBJ databases">
        <authorList>
            <person name="He Y."/>
        </authorList>
    </citation>
    <scope>NUCLEOTIDE SEQUENCE [LARGE SCALE GENOMIC DNA]</scope>
    <source>
        <strain evidence="9 10">SCSIO 58843</strain>
    </source>
</reference>
<keyword evidence="4 7" id="KW-1133">Transmembrane helix</keyword>
<feature type="transmembrane region" description="Helical" evidence="7">
    <location>
        <begin position="344"/>
        <end position="366"/>
    </location>
</feature>
<feature type="domain" description="ComEC/Rec2-related protein" evidence="8">
    <location>
        <begin position="199"/>
        <end position="452"/>
    </location>
</feature>
<evidence type="ECO:0000313" key="9">
    <source>
        <dbReference type="EMBL" id="QGG95676.1"/>
    </source>
</evidence>
<sequence>MGDRTAATLLLAAAAAWCGALVASPVPLGLGAALAAAAVLVARATWGRALATVLGVVAVGLLTTTMADRAESGAAPIEPRSHTGTVTLLSDPERFGPSVRADVRVGGARVEAWARGSAAARLGPRLAGERVVVVGTLAPPPPDAPWLRVRHVRGRMTIHEVEGWSPGHLPSRAANGLRRTLDAGASSMGDAARSLFLGLVLGDDRGQTPQVVDDFRGSGLSHLLAVSGSNVAFVLALAAPLLAGTTIPRRLVATLLLLGFFALLTRFEPSVLRATVMAGSSAVAVAAGRAADARRILPLAVVLLLLVDPFLARSLAFRLSTAASAGIIWWSGRLALALPGPRPVAAALAVTGAAQLAVAPFLLSAFGPMPVASLPANLLAGPAAGLTVVWGLPAGLLAGLVGPPLDAVLHLPTRLAVGWIQLVAERAAALPLGELTARHVVVVAGAAAVLAAARGHGRSLAGVVLAVALVHPGWVAQRAGDRTAALGPGATLHIAEGAVVVVLDADVRVDALLEGLRRQGVGEIDVVVARHGGARAAEAVAVLHDRARPRLVLAPEGHRIPGGAVPAADSRVLVGALTIEVADTSPQLEVTVSSVPVPRPRGPPPAEVPSWWVAGRRAAARRPWRSSPPRRRTRRRSCRPGRSTTTRGAGHRLRSPGRTASRRCAPRRGAVGRRTSPRSPLGGG</sequence>
<feature type="transmembrane region" description="Helical" evidence="7">
    <location>
        <begin position="247"/>
        <end position="264"/>
    </location>
</feature>
<evidence type="ECO:0000256" key="6">
    <source>
        <dbReference type="SAM" id="MobiDB-lite"/>
    </source>
</evidence>
<feature type="transmembrane region" description="Helical" evidence="7">
    <location>
        <begin position="223"/>
        <end position="241"/>
    </location>
</feature>
<dbReference type="EMBL" id="CP045851">
    <property type="protein sequence ID" value="QGG95676.1"/>
    <property type="molecule type" value="Genomic_DNA"/>
</dbReference>
<dbReference type="InterPro" id="IPR004477">
    <property type="entry name" value="ComEC_N"/>
</dbReference>
<feature type="transmembrane region" description="Helical" evidence="7">
    <location>
        <begin position="378"/>
        <end position="401"/>
    </location>
</feature>
<name>A0A5Q2RMN1_9ACTN</name>
<feature type="compositionally biased region" description="Basic residues" evidence="6">
    <location>
        <begin position="618"/>
        <end position="639"/>
    </location>
</feature>
<evidence type="ECO:0000256" key="4">
    <source>
        <dbReference type="ARBA" id="ARBA00022989"/>
    </source>
</evidence>
<dbReference type="PANTHER" id="PTHR30619:SF7">
    <property type="entry name" value="BETA-LACTAMASE DOMAIN PROTEIN"/>
    <property type="match status" value="1"/>
</dbReference>
<proteinExistence type="predicted"/>
<feature type="region of interest" description="Disordered" evidence="6">
    <location>
        <begin position="71"/>
        <end position="91"/>
    </location>
</feature>